<feature type="transmembrane region" description="Helical" evidence="6">
    <location>
        <begin position="345"/>
        <end position="365"/>
    </location>
</feature>
<evidence type="ECO:0000313" key="7">
    <source>
        <dbReference type="EMBL" id="KAF2676267.1"/>
    </source>
</evidence>
<evidence type="ECO:0000256" key="4">
    <source>
        <dbReference type="ARBA" id="ARBA00023136"/>
    </source>
</evidence>
<feature type="transmembrane region" description="Helical" evidence="6">
    <location>
        <begin position="205"/>
        <end position="223"/>
    </location>
</feature>
<reference evidence="7" key="1">
    <citation type="journal article" date="2020" name="Stud. Mycol.">
        <title>101 Dothideomycetes genomes: a test case for predicting lifestyles and emergence of pathogens.</title>
        <authorList>
            <person name="Haridas S."/>
            <person name="Albert R."/>
            <person name="Binder M."/>
            <person name="Bloem J."/>
            <person name="Labutti K."/>
            <person name="Salamov A."/>
            <person name="Andreopoulos B."/>
            <person name="Baker S."/>
            <person name="Barry K."/>
            <person name="Bills G."/>
            <person name="Bluhm B."/>
            <person name="Cannon C."/>
            <person name="Castanera R."/>
            <person name="Culley D."/>
            <person name="Daum C."/>
            <person name="Ezra D."/>
            <person name="Gonzalez J."/>
            <person name="Henrissat B."/>
            <person name="Kuo A."/>
            <person name="Liang C."/>
            <person name="Lipzen A."/>
            <person name="Lutzoni F."/>
            <person name="Magnuson J."/>
            <person name="Mondo S."/>
            <person name="Nolan M."/>
            <person name="Ohm R."/>
            <person name="Pangilinan J."/>
            <person name="Park H.-J."/>
            <person name="Ramirez L."/>
            <person name="Alfaro M."/>
            <person name="Sun H."/>
            <person name="Tritt A."/>
            <person name="Yoshinaga Y."/>
            <person name="Zwiers L.-H."/>
            <person name="Turgeon B."/>
            <person name="Goodwin S."/>
            <person name="Spatafora J."/>
            <person name="Crous P."/>
            <person name="Grigoriev I."/>
        </authorList>
    </citation>
    <scope>NUCLEOTIDE SEQUENCE</scope>
    <source>
        <strain evidence="7">CBS 122367</strain>
    </source>
</reference>
<organism evidence="7 8">
    <name type="scientific">Lentithecium fluviatile CBS 122367</name>
    <dbReference type="NCBI Taxonomy" id="1168545"/>
    <lineage>
        <taxon>Eukaryota</taxon>
        <taxon>Fungi</taxon>
        <taxon>Dikarya</taxon>
        <taxon>Ascomycota</taxon>
        <taxon>Pezizomycotina</taxon>
        <taxon>Dothideomycetes</taxon>
        <taxon>Pleosporomycetidae</taxon>
        <taxon>Pleosporales</taxon>
        <taxon>Massarineae</taxon>
        <taxon>Lentitheciaceae</taxon>
        <taxon>Lentithecium</taxon>
    </lineage>
</organism>
<protein>
    <submittedName>
        <fullName evidence="7">MFS general substrate transporter</fullName>
    </submittedName>
</protein>
<comment type="subcellular location">
    <subcellularLocation>
        <location evidence="1">Membrane</location>
        <topology evidence="1">Multi-pass membrane protein</topology>
    </subcellularLocation>
</comment>
<dbReference type="EMBL" id="MU005637">
    <property type="protein sequence ID" value="KAF2676267.1"/>
    <property type="molecule type" value="Genomic_DNA"/>
</dbReference>
<accession>A0A6G1IDF8</accession>
<dbReference type="PANTHER" id="PTHR23502">
    <property type="entry name" value="MAJOR FACILITATOR SUPERFAMILY"/>
    <property type="match status" value="1"/>
</dbReference>
<feature type="transmembrane region" description="Helical" evidence="6">
    <location>
        <begin position="452"/>
        <end position="480"/>
    </location>
</feature>
<keyword evidence="3 6" id="KW-1133">Transmembrane helix</keyword>
<dbReference type="Gene3D" id="1.20.1250.20">
    <property type="entry name" value="MFS general substrate transporter like domains"/>
    <property type="match status" value="1"/>
</dbReference>
<evidence type="ECO:0000256" key="2">
    <source>
        <dbReference type="ARBA" id="ARBA00022692"/>
    </source>
</evidence>
<feature type="transmembrane region" description="Helical" evidence="6">
    <location>
        <begin position="524"/>
        <end position="543"/>
    </location>
</feature>
<feature type="compositionally biased region" description="Low complexity" evidence="5">
    <location>
        <begin position="264"/>
        <end position="274"/>
    </location>
</feature>
<evidence type="ECO:0000256" key="5">
    <source>
        <dbReference type="SAM" id="MobiDB-lite"/>
    </source>
</evidence>
<feature type="transmembrane region" description="Helical" evidence="6">
    <location>
        <begin position="140"/>
        <end position="158"/>
    </location>
</feature>
<feature type="transmembrane region" description="Helical" evidence="6">
    <location>
        <begin position="235"/>
        <end position="254"/>
    </location>
</feature>
<keyword evidence="8" id="KW-1185">Reference proteome</keyword>
<evidence type="ECO:0000256" key="1">
    <source>
        <dbReference type="ARBA" id="ARBA00004141"/>
    </source>
</evidence>
<dbReference type="PANTHER" id="PTHR23502:SF29">
    <property type="entry name" value="TRANSPORTER, PUTATIVE (AFU_ORTHOLOGUE AFUA_6G06680)-RELATED"/>
    <property type="match status" value="1"/>
</dbReference>
<keyword evidence="4 6" id="KW-0472">Membrane</keyword>
<feature type="region of interest" description="Disordered" evidence="5">
    <location>
        <begin position="262"/>
        <end position="305"/>
    </location>
</feature>
<evidence type="ECO:0000313" key="8">
    <source>
        <dbReference type="Proteomes" id="UP000799291"/>
    </source>
</evidence>
<feature type="transmembrane region" description="Helical" evidence="6">
    <location>
        <begin position="178"/>
        <end position="198"/>
    </location>
</feature>
<dbReference type="OrthoDB" id="2585655at2759"/>
<proteinExistence type="predicted"/>
<keyword evidence="2 6" id="KW-0812">Transmembrane</keyword>
<dbReference type="GO" id="GO:0005886">
    <property type="term" value="C:plasma membrane"/>
    <property type="evidence" value="ECO:0007669"/>
    <property type="project" value="TreeGrafter"/>
</dbReference>
<feature type="transmembrane region" description="Helical" evidence="6">
    <location>
        <begin position="425"/>
        <end position="446"/>
    </location>
</feature>
<feature type="transmembrane region" description="Helical" evidence="6">
    <location>
        <begin position="385"/>
        <end position="404"/>
    </location>
</feature>
<dbReference type="Proteomes" id="UP000799291">
    <property type="component" value="Unassembled WGS sequence"/>
</dbReference>
<gene>
    <name evidence="7" type="ORF">K458DRAFT_397152</name>
</gene>
<feature type="compositionally biased region" description="Low complexity" evidence="5">
    <location>
        <begin position="290"/>
        <end position="305"/>
    </location>
</feature>
<feature type="transmembrane region" description="Helical" evidence="6">
    <location>
        <begin position="72"/>
        <end position="92"/>
    </location>
</feature>
<dbReference type="GO" id="GO:0022857">
    <property type="term" value="F:transmembrane transporter activity"/>
    <property type="evidence" value="ECO:0007669"/>
    <property type="project" value="InterPro"/>
</dbReference>
<sequence>MALGILEPKKAGEQPPGTEFLVDDTQTAAEHQLEHENFKHAKGKKTNIILVPQPSLDPNDPLLWPTWKRETAFAILFFNCIIFAACPGPMIAPATVALALQLSVPVKHVAELSGYQLLIVGALGPLVSVCAQKYGKRPQFLFASVFGVIGTGICVAGFDQSTLGRSYDVLLAGRIVQGIGTTAYESLSVAAIGDFFYLHERGVRTALLVLTLACLSSFVSIIGGTMFEHLGARNLFVVLLPIQIFGLLGTVFFLPETQFRRDTTTPTGAPSASTESVKEKDGGQAVTHETTITSGSGSSNIASSTPILPPKRTFVQDLSLTSGSYTSTSMLKLLGEIFIHFLNPAVWWIQLVSAILVSFFVGTAYTLAQIFTPPPYTLSVSQNGFFFTGALIGGILGVSAGPLCDFTASRLAKRNGGIYEAEFRIPVCVFAVLLFAVGWFTFGWALDNPKYAHVYLCSACYGAVCFGTSVASTSAGLYILDAFRTQSTQIFILQMMLKNFLFYAFSTFVNELVATRGPGYMCRLFGTITLCGFVTCVPMYIFGKRNRVWVHAMWAKYLNEKTS</sequence>
<dbReference type="AlphaFoldDB" id="A0A6G1IDF8"/>
<feature type="transmembrane region" description="Helical" evidence="6">
    <location>
        <begin position="112"/>
        <end position="131"/>
    </location>
</feature>
<evidence type="ECO:0000256" key="3">
    <source>
        <dbReference type="ARBA" id="ARBA00022989"/>
    </source>
</evidence>
<dbReference type="InterPro" id="IPR036259">
    <property type="entry name" value="MFS_trans_sf"/>
</dbReference>
<name>A0A6G1IDF8_9PLEO</name>
<evidence type="ECO:0000256" key="6">
    <source>
        <dbReference type="SAM" id="Phobius"/>
    </source>
</evidence>
<dbReference type="InterPro" id="IPR011701">
    <property type="entry name" value="MFS"/>
</dbReference>
<dbReference type="Pfam" id="PF07690">
    <property type="entry name" value="MFS_1"/>
    <property type="match status" value="1"/>
</dbReference>
<dbReference type="SUPFAM" id="SSF103473">
    <property type="entry name" value="MFS general substrate transporter"/>
    <property type="match status" value="1"/>
</dbReference>